<keyword evidence="1" id="KW-0560">Oxidoreductase</keyword>
<dbReference type="PRINTS" id="PR00081">
    <property type="entry name" value="GDHRDH"/>
</dbReference>
<evidence type="ECO:0000256" key="1">
    <source>
        <dbReference type="ARBA" id="ARBA00023002"/>
    </source>
</evidence>
<reference evidence="4 5" key="1">
    <citation type="submission" date="2019-09" db="EMBL/GenBank/DDBJ databases">
        <title>Genome sequencing of strain KACC 21233.</title>
        <authorList>
            <person name="Heo J."/>
            <person name="Kim S.-J."/>
            <person name="Kim J.-S."/>
            <person name="Hong S.-B."/>
            <person name="Kwon S.-W."/>
        </authorList>
    </citation>
    <scope>NUCLEOTIDE SEQUENCE [LARGE SCALE GENOMIC DNA]</scope>
    <source>
        <strain evidence="4 5">KACC 21233</strain>
    </source>
</reference>
<dbReference type="GO" id="GO:0016491">
    <property type="term" value="F:oxidoreductase activity"/>
    <property type="evidence" value="ECO:0007669"/>
    <property type="project" value="UniProtKB-KW"/>
</dbReference>
<dbReference type="InterPro" id="IPR002347">
    <property type="entry name" value="SDR_fam"/>
</dbReference>
<dbReference type="OrthoDB" id="109589at2"/>
<dbReference type="Gene3D" id="3.40.50.720">
    <property type="entry name" value="NAD(P)-binding Rossmann-like Domain"/>
    <property type="match status" value="1"/>
</dbReference>
<comment type="similarity">
    <text evidence="2">Belongs to the short-chain dehydrogenases/reductases (SDR) family.</text>
</comment>
<protein>
    <submittedName>
        <fullName evidence="4">SDR family NAD(P)-dependent oxidoreductase</fullName>
    </submittedName>
</protein>
<feature type="region of interest" description="Disordered" evidence="3">
    <location>
        <begin position="274"/>
        <end position="293"/>
    </location>
</feature>
<dbReference type="NCBIfam" id="NF004513">
    <property type="entry name" value="PRK05854.1"/>
    <property type="match status" value="1"/>
</dbReference>
<dbReference type="SUPFAM" id="SSF51735">
    <property type="entry name" value="NAD(P)-binding Rossmann-fold domains"/>
    <property type="match status" value="1"/>
</dbReference>
<dbReference type="EMBL" id="CP043506">
    <property type="protein sequence ID" value="QEO16966.1"/>
    <property type="molecule type" value="Genomic_DNA"/>
</dbReference>
<gene>
    <name evidence="4" type="ORF">FLP30_03750</name>
</gene>
<evidence type="ECO:0000256" key="3">
    <source>
        <dbReference type="SAM" id="MobiDB-lite"/>
    </source>
</evidence>
<dbReference type="RefSeq" id="WP_149278646.1">
    <property type="nucleotide sequence ID" value="NZ_CP043506.1"/>
</dbReference>
<dbReference type="Proteomes" id="UP000324536">
    <property type="component" value="Chromosome"/>
</dbReference>
<name>A0A5C1YL30_9PROT</name>
<dbReference type="AlphaFoldDB" id="A0A5C1YL30"/>
<evidence type="ECO:0000313" key="5">
    <source>
        <dbReference type="Proteomes" id="UP000324536"/>
    </source>
</evidence>
<dbReference type="InterPro" id="IPR036291">
    <property type="entry name" value="NAD(P)-bd_dom_sf"/>
</dbReference>
<accession>A0A5C1YL30</accession>
<dbReference type="PANTHER" id="PTHR43157">
    <property type="entry name" value="PHOSPHATIDYLINOSITOL-GLYCAN BIOSYNTHESIS CLASS F PROTEIN-RELATED"/>
    <property type="match status" value="1"/>
</dbReference>
<sequence>MSRDRQWRVEHSTPSLLGQTAVVTGATSGLGLQVALGLARRGARLLLPVRNPARGQAALDRLRAQHPDADVALIPMDLASLTSIQSGADEVARLTGRLDILVNNAGIMAPVHRLETQDGFEVQFGVNHLAHFALTAHLRPLLEASPQGGTVVTVASLAAAKNTLHFDDLQSRHHYSPFGAYQRSKLANLLFARELARRAGENGWNLHSRAAHPGWAATSILRNGQAASLPAPLGRVEQALGGAVLRVFGQSAAHGAEPLLYAALCPTARDGDYYGPQGKGERHGAPGPAHVPPAALKTSTAIRLWDVSERLTKTF</sequence>
<dbReference type="KEGG" id="acek:FLP30_03750"/>
<dbReference type="NCBIfam" id="NF004846">
    <property type="entry name" value="PRK06197.1"/>
    <property type="match status" value="1"/>
</dbReference>
<dbReference type="Pfam" id="PF00106">
    <property type="entry name" value="adh_short"/>
    <property type="match status" value="1"/>
</dbReference>
<proteinExistence type="inferred from homology"/>
<organism evidence="4 5">
    <name type="scientific">Acetobacter vaccinii</name>
    <dbReference type="NCBI Taxonomy" id="2592655"/>
    <lineage>
        <taxon>Bacteria</taxon>
        <taxon>Pseudomonadati</taxon>
        <taxon>Pseudomonadota</taxon>
        <taxon>Alphaproteobacteria</taxon>
        <taxon>Acetobacterales</taxon>
        <taxon>Acetobacteraceae</taxon>
        <taxon>Acetobacter</taxon>
    </lineage>
</organism>
<dbReference type="PRINTS" id="PR00080">
    <property type="entry name" value="SDRFAMILY"/>
</dbReference>
<evidence type="ECO:0000313" key="4">
    <source>
        <dbReference type="EMBL" id="QEO16966.1"/>
    </source>
</evidence>
<evidence type="ECO:0000256" key="2">
    <source>
        <dbReference type="RuleBase" id="RU000363"/>
    </source>
</evidence>
<keyword evidence="5" id="KW-1185">Reference proteome</keyword>
<dbReference type="PANTHER" id="PTHR43157:SF31">
    <property type="entry name" value="PHOSPHATIDYLINOSITOL-GLYCAN BIOSYNTHESIS CLASS F PROTEIN"/>
    <property type="match status" value="1"/>
</dbReference>